<dbReference type="Gene3D" id="3.30.950.30">
    <property type="entry name" value="Schlafen, AAA domain"/>
    <property type="match status" value="1"/>
</dbReference>
<evidence type="ECO:0000313" key="2">
    <source>
        <dbReference type="EMBL" id="SIP89558.1"/>
    </source>
</evidence>
<keyword evidence="3" id="KW-1185">Reference proteome</keyword>
<dbReference type="InterPro" id="IPR038475">
    <property type="entry name" value="RecG_C_sf"/>
</dbReference>
<dbReference type="Pfam" id="PF04326">
    <property type="entry name" value="SLFN_AlbA_2"/>
    <property type="match status" value="1"/>
</dbReference>
<dbReference type="InterPro" id="IPR007421">
    <property type="entry name" value="Schlafen_AlbA_2_dom"/>
</dbReference>
<accession>A0A1N6NBV2</accession>
<organism evidence="2 3">
    <name type="scientific">Cellulosimicrobium aquatile</name>
    <dbReference type="NCBI Taxonomy" id="1612203"/>
    <lineage>
        <taxon>Bacteria</taxon>
        <taxon>Bacillati</taxon>
        <taxon>Actinomycetota</taxon>
        <taxon>Actinomycetes</taxon>
        <taxon>Micrococcales</taxon>
        <taxon>Promicromonosporaceae</taxon>
        <taxon>Cellulosimicrobium</taxon>
    </lineage>
</organism>
<proteinExistence type="predicted"/>
<dbReference type="PANTHER" id="PTHR30595:SF6">
    <property type="entry name" value="SCHLAFEN ALBA-2 DOMAIN-CONTAINING PROTEIN"/>
    <property type="match status" value="1"/>
</dbReference>
<dbReference type="AlphaFoldDB" id="A0A1N6NBV2"/>
<dbReference type="Gene3D" id="3.30.565.60">
    <property type="match status" value="1"/>
</dbReference>
<dbReference type="PANTHER" id="PTHR30595">
    <property type="entry name" value="GLPR-RELATED TRANSCRIPTIONAL REPRESSOR"/>
    <property type="match status" value="1"/>
</dbReference>
<sequence>MANTSPSEDERLLAMLCREPREAPWLEFKVNNSNPDEIGEYVSALANGAALEGRAKGYLVWGVSDVAHQLVGTEFDPRIAKKGNEDLEPWLTRLLTPQVSLRFRQVAGVGVSVWILEIGAARSSPVAFSGTEWIRVSSYKKRLSKHPELERKLWRTFERETFETGVAESRATAQEVLQLLDYSSYFSLLGTALPTTQRGILDHLAADKLVVPSDVGWSVTNLGAALFARNLRDFPTLSRKRVRVIQYRGDNRVDTIHEQEGERGYASAFEGLVEYIKSTLPRAEAIEGALRVDQSVYPAIAIRELVANMLIHQDFSFSGAGPMVEVFRSRIEITNPGAPIVDYRRFLDLPPHSRNEALAAMMRRVRIAEERGSGWDKVAFAVEYHQLPAPRVEVTDQTRAVLLAPRALTRMDREDRSRAVYLHSCLKQVSDEYTTNATVRERFGIPDGSSAQASKLLNEALEDGLITVFDPDAGYRARRYVPFWAADESIA</sequence>
<dbReference type="Pfam" id="PF13749">
    <property type="entry name" value="HATPase_c_4"/>
    <property type="match status" value="1"/>
</dbReference>
<reference evidence="3" key="1">
    <citation type="submission" date="2017-01" db="EMBL/GenBank/DDBJ databases">
        <authorList>
            <person name="Varghese N."/>
            <person name="Submissions S."/>
        </authorList>
    </citation>
    <scope>NUCLEOTIDE SEQUENCE [LARGE SCALE GENOMIC DNA]</scope>
    <source>
        <strain evidence="3">3bp</strain>
    </source>
</reference>
<dbReference type="Proteomes" id="UP000186235">
    <property type="component" value="Unassembled WGS sequence"/>
</dbReference>
<dbReference type="InterPro" id="IPR038461">
    <property type="entry name" value="Schlafen_AlbA_2_dom_sf"/>
</dbReference>
<gene>
    <name evidence="2" type="ORF">SAMN05518682_0352</name>
</gene>
<dbReference type="EMBL" id="FTMI01000001">
    <property type="protein sequence ID" value="SIP89558.1"/>
    <property type="molecule type" value="Genomic_DNA"/>
</dbReference>
<name>A0A1N6NBV2_9MICO</name>
<evidence type="ECO:0000259" key="1">
    <source>
        <dbReference type="Pfam" id="PF04326"/>
    </source>
</evidence>
<feature type="domain" description="Schlafen AlbA-2" evidence="1">
    <location>
        <begin position="22"/>
        <end position="143"/>
    </location>
</feature>
<protein>
    <submittedName>
        <fullName evidence="2">Predicted transcriptional regulator, contains HTH domain</fullName>
    </submittedName>
</protein>
<evidence type="ECO:0000313" key="3">
    <source>
        <dbReference type="Proteomes" id="UP000186235"/>
    </source>
</evidence>